<dbReference type="EMBL" id="JAUCMV010000005">
    <property type="protein sequence ID" value="KAK0397886.1"/>
    <property type="molecule type" value="Genomic_DNA"/>
</dbReference>
<reference evidence="2" key="1">
    <citation type="submission" date="2023-06" db="EMBL/GenBank/DDBJ databases">
        <title>Genomic analysis of the entomopathogenic nematode Steinernema hermaphroditum.</title>
        <authorList>
            <person name="Schwarz E.M."/>
            <person name="Heppert J.K."/>
            <person name="Baniya A."/>
            <person name="Schwartz H.T."/>
            <person name="Tan C.-H."/>
            <person name="Antoshechkin I."/>
            <person name="Sternberg P.W."/>
            <person name="Goodrich-Blair H."/>
            <person name="Dillman A.R."/>
        </authorList>
    </citation>
    <scope>NUCLEOTIDE SEQUENCE</scope>
    <source>
        <strain evidence="2">PS9179</strain>
        <tissue evidence="2">Whole animal</tissue>
    </source>
</reference>
<feature type="chain" id="PRO_5041467022" evidence="1">
    <location>
        <begin position="23"/>
        <end position="173"/>
    </location>
</feature>
<dbReference type="AlphaFoldDB" id="A0AA39H362"/>
<protein>
    <submittedName>
        <fullName evidence="2">Uncharacterized protein</fullName>
    </submittedName>
</protein>
<evidence type="ECO:0000313" key="3">
    <source>
        <dbReference type="Proteomes" id="UP001175271"/>
    </source>
</evidence>
<comment type="caution">
    <text evidence="2">The sequence shown here is derived from an EMBL/GenBank/DDBJ whole genome shotgun (WGS) entry which is preliminary data.</text>
</comment>
<keyword evidence="1" id="KW-0732">Signal</keyword>
<sequence>MRIGSTTFLVLLLATFSESAFQVHHCRVGRNDRSDYKERCATDECAIFKYSFKSYKERLCFSDLAMKHPAFHSLQCPHSLETALCYDKDSIAPIRSPLKFQEQTFGELLTRLDIDRFCCCKGELCNFTNDQMRYYYHQNRTLSPLRYYPGGQTSSGGSFQPAVLTILVALLLR</sequence>
<evidence type="ECO:0000313" key="2">
    <source>
        <dbReference type="EMBL" id="KAK0397886.1"/>
    </source>
</evidence>
<accession>A0AA39H362</accession>
<proteinExistence type="predicted"/>
<name>A0AA39H362_9BILA</name>
<dbReference type="Proteomes" id="UP001175271">
    <property type="component" value="Unassembled WGS sequence"/>
</dbReference>
<gene>
    <name evidence="2" type="ORF">QR680_002320</name>
</gene>
<evidence type="ECO:0000256" key="1">
    <source>
        <dbReference type="SAM" id="SignalP"/>
    </source>
</evidence>
<organism evidence="2 3">
    <name type="scientific">Steinernema hermaphroditum</name>
    <dbReference type="NCBI Taxonomy" id="289476"/>
    <lineage>
        <taxon>Eukaryota</taxon>
        <taxon>Metazoa</taxon>
        <taxon>Ecdysozoa</taxon>
        <taxon>Nematoda</taxon>
        <taxon>Chromadorea</taxon>
        <taxon>Rhabditida</taxon>
        <taxon>Tylenchina</taxon>
        <taxon>Panagrolaimomorpha</taxon>
        <taxon>Strongyloidoidea</taxon>
        <taxon>Steinernematidae</taxon>
        <taxon>Steinernema</taxon>
    </lineage>
</organism>
<feature type="signal peptide" evidence="1">
    <location>
        <begin position="1"/>
        <end position="22"/>
    </location>
</feature>
<keyword evidence="3" id="KW-1185">Reference proteome</keyword>